<keyword evidence="6" id="KW-1185">Reference proteome</keyword>
<accession>A0A6I6MN91</accession>
<dbReference type="EMBL" id="CP047045">
    <property type="protein sequence ID" value="QGZ94776.1"/>
    <property type="molecule type" value="Genomic_DNA"/>
</dbReference>
<dbReference type="PANTHER" id="PTHR33619:SF3">
    <property type="entry name" value="POLYSACCHARIDE EXPORT PROTEIN GFCE-RELATED"/>
    <property type="match status" value="1"/>
</dbReference>
<dbReference type="RefSeq" id="WP_158765688.1">
    <property type="nucleotide sequence ID" value="NZ_CP047045.1"/>
</dbReference>
<dbReference type="PANTHER" id="PTHR33619">
    <property type="entry name" value="POLYSACCHARIDE EXPORT PROTEIN GFCE-RELATED"/>
    <property type="match status" value="1"/>
</dbReference>
<protein>
    <submittedName>
        <fullName evidence="5">Polysaccharide export protein Wza</fullName>
    </submittedName>
</protein>
<name>A0A6I6MN91_9CAUL</name>
<dbReference type="KEGG" id="tsv:DSM104635_01606"/>
<feature type="domain" description="Soluble ligand binding" evidence="4">
    <location>
        <begin position="112"/>
        <end position="153"/>
    </location>
</feature>
<dbReference type="InterPro" id="IPR049712">
    <property type="entry name" value="Poly_export"/>
</dbReference>
<dbReference type="GO" id="GO:0015159">
    <property type="term" value="F:polysaccharide transmembrane transporter activity"/>
    <property type="evidence" value="ECO:0007669"/>
    <property type="project" value="InterPro"/>
</dbReference>
<dbReference type="Gene3D" id="3.30.1950.10">
    <property type="entry name" value="wza like domain"/>
    <property type="match status" value="1"/>
</dbReference>
<evidence type="ECO:0000259" key="4">
    <source>
        <dbReference type="Pfam" id="PF10531"/>
    </source>
</evidence>
<dbReference type="InterPro" id="IPR003715">
    <property type="entry name" value="Poly_export_N"/>
</dbReference>
<dbReference type="Proteomes" id="UP000431269">
    <property type="component" value="Chromosome"/>
</dbReference>
<dbReference type="Pfam" id="PF02563">
    <property type="entry name" value="Poly_export"/>
    <property type="match status" value="1"/>
</dbReference>
<feature type="domain" description="Polysaccharide export protein N-terminal" evidence="3">
    <location>
        <begin position="31"/>
        <end position="103"/>
    </location>
</feature>
<evidence type="ECO:0000259" key="3">
    <source>
        <dbReference type="Pfam" id="PF02563"/>
    </source>
</evidence>
<evidence type="ECO:0000256" key="2">
    <source>
        <dbReference type="SAM" id="SignalP"/>
    </source>
</evidence>
<gene>
    <name evidence="5" type="ORF">DSM104635_01606</name>
</gene>
<keyword evidence="1 2" id="KW-0732">Signal</keyword>
<proteinExistence type="predicted"/>
<sequence length="227" mass="24395">MRIAVLAIVAALGLASASAQEAPAPMAYTDTTPAYRFYPGDEIEITVFSAPELSRNVTVGPDGRIALPLIGAVRAADLTAEELHDGLIAAYSPQLRTPELSVTPRGYGSRQVFVGGEVARPGIYEMPANIDAFQAVALAGGFLPSARRGDVLVLSRASGATAVSEVDLSPRAMRQGFPNAQALQRYDVVYVPRSAISQVNLFMQQYVRDALPVQFSFYYDLRGDRNN</sequence>
<dbReference type="Gene3D" id="3.10.560.10">
    <property type="entry name" value="Outer membrane lipoprotein wza domain like"/>
    <property type="match status" value="1"/>
</dbReference>
<feature type="signal peptide" evidence="2">
    <location>
        <begin position="1"/>
        <end position="21"/>
    </location>
</feature>
<dbReference type="InterPro" id="IPR019554">
    <property type="entry name" value="Soluble_ligand-bd"/>
</dbReference>
<evidence type="ECO:0000313" key="5">
    <source>
        <dbReference type="EMBL" id="QGZ94776.1"/>
    </source>
</evidence>
<organism evidence="5 6">
    <name type="scientific">Terricaulis silvestris</name>
    <dbReference type="NCBI Taxonomy" id="2686094"/>
    <lineage>
        <taxon>Bacteria</taxon>
        <taxon>Pseudomonadati</taxon>
        <taxon>Pseudomonadota</taxon>
        <taxon>Alphaproteobacteria</taxon>
        <taxon>Caulobacterales</taxon>
        <taxon>Caulobacteraceae</taxon>
        <taxon>Terricaulis</taxon>
    </lineage>
</organism>
<dbReference type="Pfam" id="PF10531">
    <property type="entry name" value="SLBB"/>
    <property type="match status" value="1"/>
</dbReference>
<evidence type="ECO:0000256" key="1">
    <source>
        <dbReference type="ARBA" id="ARBA00022729"/>
    </source>
</evidence>
<evidence type="ECO:0000313" key="6">
    <source>
        <dbReference type="Proteomes" id="UP000431269"/>
    </source>
</evidence>
<reference evidence="6" key="1">
    <citation type="submission" date="2019-12" db="EMBL/GenBank/DDBJ databases">
        <title>Complete genome of Terracaulis silvestris 0127_4.</title>
        <authorList>
            <person name="Vieira S."/>
            <person name="Riedel T."/>
            <person name="Sproer C."/>
            <person name="Pascual J."/>
            <person name="Boedeker C."/>
            <person name="Overmann J."/>
        </authorList>
    </citation>
    <scope>NUCLEOTIDE SEQUENCE [LARGE SCALE GENOMIC DNA]</scope>
    <source>
        <strain evidence="6">0127_4</strain>
    </source>
</reference>
<dbReference type="AlphaFoldDB" id="A0A6I6MN91"/>
<feature type="chain" id="PRO_5026300695" evidence="2">
    <location>
        <begin position="22"/>
        <end position="227"/>
    </location>
</feature>